<dbReference type="SUPFAM" id="SSF51735">
    <property type="entry name" value="NAD(P)-binding Rossmann-fold domains"/>
    <property type="match status" value="1"/>
</dbReference>
<dbReference type="RefSeq" id="WP_133586809.1">
    <property type="nucleotide sequence ID" value="NZ_SNYV01000020.1"/>
</dbReference>
<dbReference type="PANTHER" id="PTHR43708:SF3">
    <property type="entry name" value="OXIDOREDUCTASE"/>
    <property type="match status" value="1"/>
</dbReference>
<evidence type="ECO:0000313" key="3">
    <source>
        <dbReference type="EMBL" id="TDQ72220.1"/>
    </source>
</evidence>
<name>A0A4R6W1I7_9SPHI</name>
<dbReference type="Pfam" id="PF22725">
    <property type="entry name" value="GFO_IDH_MocA_C3"/>
    <property type="match status" value="1"/>
</dbReference>
<feature type="domain" description="GFO/IDH/MocA-like oxidoreductase" evidence="2">
    <location>
        <begin position="145"/>
        <end position="277"/>
    </location>
</feature>
<gene>
    <name evidence="3" type="ORF">CLV99_4683</name>
</gene>
<evidence type="ECO:0000259" key="1">
    <source>
        <dbReference type="Pfam" id="PF01408"/>
    </source>
</evidence>
<evidence type="ECO:0000313" key="4">
    <source>
        <dbReference type="Proteomes" id="UP000295292"/>
    </source>
</evidence>
<accession>A0A4R6W1I7</accession>
<dbReference type="SUPFAM" id="SSF55347">
    <property type="entry name" value="Glyceraldehyde-3-phosphate dehydrogenase-like, C-terminal domain"/>
    <property type="match status" value="1"/>
</dbReference>
<organism evidence="3 4">
    <name type="scientific">Sphingobacterium yanglingense</name>
    <dbReference type="NCBI Taxonomy" id="1437280"/>
    <lineage>
        <taxon>Bacteria</taxon>
        <taxon>Pseudomonadati</taxon>
        <taxon>Bacteroidota</taxon>
        <taxon>Sphingobacteriia</taxon>
        <taxon>Sphingobacteriales</taxon>
        <taxon>Sphingobacteriaceae</taxon>
        <taxon>Sphingobacterium</taxon>
    </lineage>
</organism>
<dbReference type="InterPro" id="IPR000683">
    <property type="entry name" value="Gfo/Idh/MocA-like_OxRdtase_N"/>
</dbReference>
<dbReference type="InterPro" id="IPR036291">
    <property type="entry name" value="NAD(P)-bd_dom_sf"/>
</dbReference>
<comment type="caution">
    <text evidence="3">The sequence shown here is derived from an EMBL/GenBank/DDBJ whole genome shotgun (WGS) entry which is preliminary data.</text>
</comment>
<dbReference type="GO" id="GO:0000166">
    <property type="term" value="F:nucleotide binding"/>
    <property type="evidence" value="ECO:0007669"/>
    <property type="project" value="InterPro"/>
</dbReference>
<dbReference type="OrthoDB" id="9815825at2"/>
<dbReference type="Gene3D" id="3.30.360.10">
    <property type="entry name" value="Dihydrodipicolinate Reductase, domain 2"/>
    <property type="match status" value="1"/>
</dbReference>
<keyword evidence="4" id="KW-1185">Reference proteome</keyword>
<dbReference type="EMBL" id="SNYV01000020">
    <property type="protein sequence ID" value="TDQ72220.1"/>
    <property type="molecule type" value="Genomic_DNA"/>
</dbReference>
<dbReference type="AlphaFoldDB" id="A0A4R6W1I7"/>
<sequence>MERRLRMGMVGGGKDAFIGAVHRIAAFMDGKIELVCGAFSVDPEISKESGKELFVAQDRVYPDYKTMIEKEALLPEGERMDFLTIVTPNFLHFEPAKLAMESGFDVVVEKPMTVSLEEALALQEIVNRTGRTLCLTHTYSGYPMVKQAKAMVREGHFGKIRKIVVEYPQGWLSRLSEREGNAGAAWRADPKRSGKSLVMGDIGTHVAHLAEYVSGLRITELCADLTTFVEGRLLDDDGSVLLRFENGAKGVLMASQISAGEENAVRIRIYGEKGGLEWANEDPNNLIVKMLDQPRQLYRTGNAYAAPYTLSSFATHNTRIPAGHPEGLLESFANIYRNFALTVSAKRVGQTPSPEALDFPTVADGVRGMAFIDTVVKSNESNEKWTKFVL</sequence>
<protein>
    <submittedName>
        <fullName evidence="3">Putative dehydrogenase</fullName>
    </submittedName>
</protein>
<evidence type="ECO:0000259" key="2">
    <source>
        <dbReference type="Pfam" id="PF22725"/>
    </source>
</evidence>
<proteinExistence type="predicted"/>
<dbReference type="Gene3D" id="3.40.50.720">
    <property type="entry name" value="NAD(P)-binding Rossmann-like Domain"/>
    <property type="match status" value="1"/>
</dbReference>
<reference evidence="3 4" key="1">
    <citation type="submission" date="2019-03" db="EMBL/GenBank/DDBJ databases">
        <title>Genomic Encyclopedia of Archaeal and Bacterial Type Strains, Phase II (KMG-II): from individual species to whole genera.</title>
        <authorList>
            <person name="Goeker M."/>
        </authorList>
    </citation>
    <scope>NUCLEOTIDE SEQUENCE [LARGE SCALE GENOMIC DNA]</scope>
    <source>
        <strain evidence="3 4">DSM 28353</strain>
    </source>
</reference>
<dbReference type="InterPro" id="IPR051317">
    <property type="entry name" value="Gfo/Idh/MocA_oxidoreduct"/>
</dbReference>
<dbReference type="InterPro" id="IPR055170">
    <property type="entry name" value="GFO_IDH_MocA-like_dom"/>
</dbReference>
<feature type="domain" description="Gfo/Idh/MocA-like oxidoreductase N-terminal" evidence="1">
    <location>
        <begin position="5"/>
        <end position="135"/>
    </location>
</feature>
<dbReference type="PANTHER" id="PTHR43708">
    <property type="entry name" value="CONSERVED EXPRESSED OXIDOREDUCTASE (EUROFUNG)"/>
    <property type="match status" value="1"/>
</dbReference>
<dbReference type="Proteomes" id="UP000295292">
    <property type="component" value="Unassembled WGS sequence"/>
</dbReference>
<dbReference type="Pfam" id="PF01408">
    <property type="entry name" value="GFO_IDH_MocA"/>
    <property type="match status" value="1"/>
</dbReference>